<feature type="signal peptide" evidence="2">
    <location>
        <begin position="1"/>
        <end position="22"/>
    </location>
</feature>
<name>A0AA38P7H5_9AGAR</name>
<evidence type="ECO:0000256" key="2">
    <source>
        <dbReference type="SAM" id="SignalP"/>
    </source>
</evidence>
<reference evidence="3" key="1">
    <citation type="submission" date="2022-08" db="EMBL/GenBank/DDBJ databases">
        <authorList>
            <consortium name="DOE Joint Genome Institute"/>
            <person name="Min B."/>
            <person name="Riley R."/>
            <person name="Sierra-Patev S."/>
            <person name="Naranjo-Ortiz M."/>
            <person name="Looney B."/>
            <person name="Konkel Z."/>
            <person name="Slot J.C."/>
            <person name="Sakamoto Y."/>
            <person name="Steenwyk J.L."/>
            <person name="Rokas A."/>
            <person name="Carro J."/>
            <person name="Camarero S."/>
            <person name="Ferreira P."/>
            <person name="Molpeceres G."/>
            <person name="Ruiz-Duenas F.J."/>
            <person name="Serrano A."/>
            <person name="Henrissat B."/>
            <person name="Drula E."/>
            <person name="Hughes K.W."/>
            <person name="Mata J.L."/>
            <person name="Ishikawa N.K."/>
            <person name="Vargas-Isla R."/>
            <person name="Ushijima S."/>
            <person name="Smith C.A."/>
            <person name="Ahrendt S."/>
            <person name="Andreopoulos W."/>
            <person name="He G."/>
            <person name="Labutti K."/>
            <person name="Lipzen A."/>
            <person name="Ng V."/>
            <person name="Sandor L."/>
            <person name="Barry K."/>
            <person name="Martinez A.T."/>
            <person name="Xiao Y."/>
            <person name="Gibbons J.G."/>
            <person name="Terashima K."/>
            <person name="Hibbett D.S."/>
            <person name="Grigoriev I.V."/>
        </authorList>
    </citation>
    <scope>NUCLEOTIDE SEQUENCE</scope>
    <source>
        <strain evidence="3">TFB9207</strain>
    </source>
</reference>
<evidence type="ECO:0000313" key="4">
    <source>
        <dbReference type="Proteomes" id="UP001163846"/>
    </source>
</evidence>
<feature type="compositionally biased region" description="Polar residues" evidence="1">
    <location>
        <begin position="114"/>
        <end position="123"/>
    </location>
</feature>
<proteinExistence type="predicted"/>
<dbReference type="Proteomes" id="UP001163846">
    <property type="component" value="Unassembled WGS sequence"/>
</dbReference>
<dbReference type="EMBL" id="MU806238">
    <property type="protein sequence ID" value="KAJ3837550.1"/>
    <property type="molecule type" value="Genomic_DNA"/>
</dbReference>
<keyword evidence="4" id="KW-1185">Reference proteome</keyword>
<comment type="caution">
    <text evidence="3">The sequence shown here is derived from an EMBL/GenBank/DDBJ whole genome shotgun (WGS) entry which is preliminary data.</text>
</comment>
<feature type="compositionally biased region" description="Basic and acidic residues" evidence="1">
    <location>
        <begin position="125"/>
        <end position="134"/>
    </location>
</feature>
<accession>A0AA38P7H5</accession>
<evidence type="ECO:0000256" key="1">
    <source>
        <dbReference type="SAM" id="MobiDB-lite"/>
    </source>
</evidence>
<evidence type="ECO:0000313" key="3">
    <source>
        <dbReference type="EMBL" id="KAJ3837550.1"/>
    </source>
</evidence>
<dbReference type="AlphaFoldDB" id="A0AA38P7H5"/>
<protein>
    <submittedName>
        <fullName evidence="3">Uncharacterized protein</fullName>
    </submittedName>
</protein>
<gene>
    <name evidence="3" type="ORF">F5878DRAFT_661992</name>
</gene>
<feature type="chain" id="PRO_5041286410" evidence="2">
    <location>
        <begin position="23"/>
        <end position="322"/>
    </location>
</feature>
<keyword evidence="2" id="KW-0732">Signal</keyword>
<sequence>MLLLCSKIFTILAAAGLFSVLALPVPDASTMSTVPDLNTNLASQMITISKRMDNRPPLPVLEPPVFLKGPERLLDLQGPAQPPAFAKGPSERPLGLQGPVHAGEAAPPPPGVTAENNVLSSPQEAHAEHQRPADSHSLFAEVLPPGVYPPHLGRQGGRQFERIQGYVEPSDTNRIILGSSLYDHRNQRNLFNLLSNLMLKFKPSTRARPSEEDTFLYNGYLILAEKPKEVKAQIAWIMETKEYSQDSHLKIWFDEVFARIHGLHDVRTYKYRTLGSRDMVYIGLADPHNRGYEDPNWSSHILILTGFSSVGYLSGAYRQVHP</sequence>
<feature type="region of interest" description="Disordered" evidence="1">
    <location>
        <begin position="77"/>
        <end position="134"/>
    </location>
</feature>
<organism evidence="3 4">
    <name type="scientific">Lentinula raphanica</name>
    <dbReference type="NCBI Taxonomy" id="153919"/>
    <lineage>
        <taxon>Eukaryota</taxon>
        <taxon>Fungi</taxon>
        <taxon>Dikarya</taxon>
        <taxon>Basidiomycota</taxon>
        <taxon>Agaricomycotina</taxon>
        <taxon>Agaricomycetes</taxon>
        <taxon>Agaricomycetidae</taxon>
        <taxon>Agaricales</taxon>
        <taxon>Marasmiineae</taxon>
        <taxon>Omphalotaceae</taxon>
        <taxon>Lentinula</taxon>
    </lineage>
</organism>